<accession>A0A8J8JTL8</accession>
<name>A0A8J8JTL8_9BACT</name>
<sequence>MYTYTTGEKIKLLDQVKVGLFGIEFPGTVVYIQGLAVQNEKFKWCEKDNLEGIIVEWQDPDIPNSYLVLFENIREQIANYIQLNNWDDEDLVFVGRDPEHFR</sequence>
<evidence type="ECO:0000313" key="2">
    <source>
        <dbReference type="Proteomes" id="UP000598971"/>
    </source>
</evidence>
<dbReference type="Proteomes" id="UP000598971">
    <property type="component" value="Unassembled WGS sequence"/>
</dbReference>
<dbReference type="RefSeq" id="WP_171606666.1">
    <property type="nucleotide sequence ID" value="NZ_WHPF01000003.1"/>
</dbReference>
<dbReference type="AlphaFoldDB" id="A0A8J8JTL8"/>
<evidence type="ECO:0000313" key="1">
    <source>
        <dbReference type="EMBL" id="NNV54739.1"/>
    </source>
</evidence>
<comment type="caution">
    <text evidence="1">The sequence shown here is derived from an EMBL/GenBank/DDBJ whole genome shotgun (WGS) entry which is preliminary data.</text>
</comment>
<reference evidence="1" key="1">
    <citation type="submission" date="2019-10" db="EMBL/GenBank/DDBJ databases">
        <title>Draft genome sequence of Panacibacter sp. KCS-6.</title>
        <authorList>
            <person name="Yim K.J."/>
        </authorList>
    </citation>
    <scope>NUCLEOTIDE SEQUENCE</scope>
    <source>
        <strain evidence="1">KCS-6</strain>
    </source>
</reference>
<proteinExistence type="predicted"/>
<protein>
    <submittedName>
        <fullName evidence="1">Uncharacterized protein</fullName>
    </submittedName>
</protein>
<keyword evidence="2" id="KW-1185">Reference proteome</keyword>
<organism evidence="1 2">
    <name type="scientific">Limnovirga soli</name>
    <dbReference type="NCBI Taxonomy" id="2656915"/>
    <lineage>
        <taxon>Bacteria</taxon>
        <taxon>Pseudomonadati</taxon>
        <taxon>Bacteroidota</taxon>
        <taxon>Chitinophagia</taxon>
        <taxon>Chitinophagales</taxon>
        <taxon>Chitinophagaceae</taxon>
        <taxon>Limnovirga</taxon>
    </lineage>
</organism>
<dbReference type="EMBL" id="WHPF01000003">
    <property type="protein sequence ID" value="NNV54739.1"/>
    <property type="molecule type" value="Genomic_DNA"/>
</dbReference>
<gene>
    <name evidence="1" type="ORF">GD597_04635</name>
</gene>